<feature type="transmembrane region" description="Helical" evidence="7">
    <location>
        <begin position="244"/>
        <end position="263"/>
    </location>
</feature>
<evidence type="ECO:0000256" key="7">
    <source>
        <dbReference type="SAM" id="Phobius"/>
    </source>
</evidence>
<feature type="transmembrane region" description="Helical" evidence="7">
    <location>
        <begin position="275"/>
        <end position="297"/>
    </location>
</feature>
<feature type="transmembrane region" description="Helical" evidence="7">
    <location>
        <begin position="385"/>
        <end position="405"/>
    </location>
</feature>
<keyword evidence="2" id="KW-0813">Transport</keyword>
<dbReference type="InterPro" id="IPR011701">
    <property type="entry name" value="MFS"/>
</dbReference>
<sequence length="525" mass="56324">MSNEESKSHSYVPSKQLEQSTLESRDPALLEKNDDEEAAVGPPPLSKAAKVALVATLACAGFLNIASVQSSVILLPDISRHLDIPPGRQQWVTSAYNIALGCALMFWGRVADIYGRRRVFLAGMACIVVVTVAIPFSPNEVGFDILRALQGLGASATTPSAVGILGSTLPAGKQKNYGFITYTAASSLGSVLGNILGGLIGSFLTWKWMFWITAIFAAGVGVAALFVIPRTARTGDAGKNKQNLDVVGAVMITTALVLLLFVLSEGNTVGWGTAWIPVVLVVSLILIIMFGFWQWHLERKRSPTPHMPLVRVSLFKRGQFTAAFVVIMTYFSSFNSYLVFATFFYQDYLGLSALATTLRFLPTGIAGFLICFVTARLIHITPGFYLLLFASCCGIISPLLFAVPIPPSTTYWAYGFPAMCLCISTDILAPTINLFIIRQLPPADQALGGALIQTSNQLGRAIGLAISTAVKTAIVKDHDRVGDALLLRGIRAGEWVNVGMAALSCSIILLVFRGLKEVGGALIQK</sequence>
<reference evidence="9 10" key="1">
    <citation type="submission" date="2015-01" db="EMBL/GenBank/DDBJ databases">
        <title>The Genome Sequence of Fonsecaea multimorphosa CBS 102226.</title>
        <authorList>
            <consortium name="The Broad Institute Genomics Platform"/>
            <person name="Cuomo C."/>
            <person name="de Hoog S."/>
            <person name="Gorbushina A."/>
            <person name="Stielow B."/>
            <person name="Teixiera M."/>
            <person name="Abouelleil A."/>
            <person name="Chapman S.B."/>
            <person name="Priest M."/>
            <person name="Young S.K."/>
            <person name="Wortman J."/>
            <person name="Nusbaum C."/>
            <person name="Birren B."/>
        </authorList>
    </citation>
    <scope>NUCLEOTIDE SEQUENCE [LARGE SCALE GENOMIC DNA]</scope>
    <source>
        <strain evidence="9 10">CBS 102226</strain>
    </source>
</reference>
<evidence type="ECO:0000313" key="9">
    <source>
        <dbReference type="EMBL" id="KIY01398.1"/>
    </source>
</evidence>
<dbReference type="PANTHER" id="PTHR42718:SF9">
    <property type="entry name" value="MAJOR FACILITATOR SUPERFAMILY MULTIDRUG TRANSPORTER MFSC"/>
    <property type="match status" value="1"/>
</dbReference>
<evidence type="ECO:0000313" key="10">
    <source>
        <dbReference type="Proteomes" id="UP000053411"/>
    </source>
</evidence>
<evidence type="ECO:0000259" key="8">
    <source>
        <dbReference type="PROSITE" id="PS50850"/>
    </source>
</evidence>
<accession>A0A0D2K6F3</accession>
<dbReference type="GO" id="GO:0016020">
    <property type="term" value="C:membrane"/>
    <property type="evidence" value="ECO:0007669"/>
    <property type="project" value="UniProtKB-SubCell"/>
</dbReference>
<evidence type="ECO:0000256" key="3">
    <source>
        <dbReference type="ARBA" id="ARBA00022692"/>
    </source>
</evidence>
<keyword evidence="4 7" id="KW-1133">Transmembrane helix</keyword>
<organism evidence="9 10">
    <name type="scientific">Fonsecaea multimorphosa CBS 102226</name>
    <dbReference type="NCBI Taxonomy" id="1442371"/>
    <lineage>
        <taxon>Eukaryota</taxon>
        <taxon>Fungi</taxon>
        <taxon>Dikarya</taxon>
        <taxon>Ascomycota</taxon>
        <taxon>Pezizomycotina</taxon>
        <taxon>Eurotiomycetes</taxon>
        <taxon>Chaetothyriomycetidae</taxon>
        <taxon>Chaetothyriales</taxon>
        <taxon>Herpotrichiellaceae</taxon>
        <taxon>Fonsecaea</taxon>
    </lineage>
</organism>
<dbReference type="GeneID" id="27708696"/>
<dbReference type="InterPro" id="IPR020846">
    <property type="entry name" value="MFS_dom"/>
</dbReference>
<evidence type="ECO:0000256" key="5">
    <source>
        <dbReference type="ARBA" id="ARBA00023136"/>
    </source>
</evidence>
<dbReference type="GO" id="GO:0022857">
    <property type="term" value="F:transmembrane transporter activity"/>
    <property type="evidence" value="ECO:0007669"/>
    <property type="project" value="InterPro"/>
</dbReference>
<dbReference type="InterPro" id="IPR036259">
    <property type="entry name" value="MFS_trans_sf"/>
</dbReference>
<dbReference type="Proteomes" id="UP000053411">
    <property type="component" value="Unassembled WGS sequence"/>
</dbReference>
<feature type="transmembrane region" description="Helical" evidence="7">
    <location>
        <begin position="179"/>
        <end position="204"/>
    </location>
</feature>
<dbReference type="VEuPathDB" id="FungiDB:Z520_02950"/>
<dbReference type="OrthoDB" id="2130629at2759"/>
<feature type="transmembrane region" description="Helical" evidence="7">
    <location>
        <begin position="210"/>
        <end position="232"/>
    </location>
</feature>
<feature type="transmembrane region" description="Helical" evidence="7">
    <location>
        <begin position="119"/>
        <end position="136"/>
    </location>
</feature>
<evidence type="ECO:0000256" key="2">
    <source>
        <dbReference type="ARBA" id="ARBA00022448"/>
    </source>
</evidence>
<comment type="subcellular location">
    <subcellularLocation>
        <location evidence="1">Membrane</location>
        <topology evidence="1">Multi-pass membrane protein</topology>
    </subcellularLocation>
</comment>
<gene>
    <name evidence="9" type="ORF">Z520_02950</name>
</gene>
<feature type="compositionally biased region" description="Basic and acidic residues" evidence="6">
    <location>
        <begin position="23"/>
        <end position="32"/>
    </location>
</feature>
<feature type="transmembrane region" description="Helical" evidence="7">
    <location>
        <begin position="360"/>
        <end position="378"/>
    </location>
</feature>
<feature type="transmembrane region" description="Helical" evidence="7">
    <location>
        <begin position="411"/>
        <end position="437"/>
    </location>
</feature>
<feature type="transmembrane region" description="Helical" evidence="7">
    <location>
        <begin position="51"/>
        <end position="70"/>
    </location>
</feature>
<keyword evidence="10" id="KW-1185">Reference proteome</keyword>
<dbReference type="PANTHER" id="PTHR42718">
    <property type="entry name" value="MAJOR FACILITATOR SUPERFAMILY MULTIDRUG TRANSPORTER MFSC"/>
    <property type="match status" value="1"/>
</dbReference>
<dbReference type="RefSeq" id="XP_016635520.1">
    <property type="nucleotide sequence ID" value="XM_016773463.1"/>
</dbReference>
<dbReference type="STRING" id="1442371.A0A0D2K6F3"/>
<feature type="transmembrane region" description="Helical" evidence="7">
    <location>
        <begin position="318"/>
        <end position="340"/>
    </location>
</feature>
<feature type="transmembrane region" description="Helical" evidence="7">
    <location>
        <begin position="90"/>
        <end position="107"/>
    </location>
</feature>
<proteinExistence type="predicted"/>
<feature type="transmembrane region" description="Helical" evidence="7">
    <location>
        <begin position="148"/>
        <end position="167"/>
    </location>
</feature>
<keyword evidence="3 7" id="KW-0812">Transmembrane</keyword>
<dbReference type="SUPFAM" id="SSF103473">
    <property type="entry name" value="MFS general substrate transporter"/>
    <property type="match status" value="1"/>
</dbReference>
<evidence type="ECO:0000256" key="1">
    <source>
        <dbReference type="ARBA" id="ARBA00004141"/>
    </source>
</evidence>
<dbReference type="Gene3D" id="1.20.1250.20">
    <property type="entry name" value="MFS general substrate transporter like domains"/>
    <property type="match status" value="1"/>
</dbReference>
<dbReference type="Gene3D" id="1.20.1720.10">
    <property type="entry name" value="Multidrug resistance protein D"/>
    <property type="match status" value="1"/>
</dbReference>
<evidence type="ECO:0000256" key="4">
    <source>
        <dbReference type="ARBA" id="ARBA00022989"/>
    </source>
</evidence>
<name>A0A0D2K6F3_9EURO</name>
<keyword evidence="5 7" id="KW-0472">Membrane</keyword>
<dbReference type="EMBL" id="KN848065">
    <property type="protein sequence ID" value="KIY01398.1"/>
    <property type="molecule type" value="Genomic_DNA"/>
</dbReference>
<feature type="region of interest" description="Disordered" evidence="6">
    <location>
        <begin position="1"/>
        <end position="41"/>
    </location>
</feature>
<feature type="transmembrane region" description="Helical" evidence="7">
    <location>
        <begin position="495"/>
        <end position="515"/>
    </location>
</feature>
<dbReference type="AlphaFoldDB" id="A0A0D2K6F3"/>
<evidence type="ECO:0000256" key="6">
    <source>
        <dbReference type="SAM" id="MobiDB-lite"/>
    </source>
</evidence>
<protein>
    <recommendedName>
        <fullName evidence="8">Major facilitator superfamily (MFS) profile domain-containing protein</fullName>
    </recommendedName>
</protein>
<feature type="compositionally biased region" description="Polar residues" evidence="6">
    <location>
        <begin position="9"/>
        <end position="22"/>
    </location>
</feature>
<dbReference type="Pfam" id="PF07690">
    <property type="entry name" value="MFS_1"/>
    <property type="match status" value="1"/>
</dbReference>
<feature type="domain" description="Major facilitator superfamily (MFS) profile" evidence="8">
    <location>
        <begin position="53"/>
        <end position="525"/>
    </location>
</feature>
<dbReference type="PROSITE" id="PS50850">
    <property type="entry name" value="MFS"/>
    <property type="match status" value="1"/>
</dbReference>